<feature type="transmembrane region" description="Helical" evidence="7">
    <location>
        <begin position="176"/>
        <end position="197"/>
    </location>
</feature>
<dbReference type="InterPro" id="IPR000515">
    <property type="entry name" value="MetI-like"/>
</dbReference>
<keyword evidence="3" id="KW-1003">Cell membrane</keyword>
<protein>
    <submittedName>
        <fullName evidence="9">Sugar ABC transporter permease</fullName>
    </submittedName>
</protein>
<dbReference type="PROSITE" id="PS50928">
    <property type="entry name" value="ABC_TM1"/>
    <property type="match status" value="1"/>
</dbReference>
<gene>
    <name evidence="9" type="ORF">OB236_18965</name>
</gene>
<dbReference type="RefSeq" id="WP_262685384.1">
    <property type="nucleotide sequence ID" value="NZ_JAOQIO010000077.1"/>
</dbReference>
<evidence type="ECO:0000256" key="3">
    <source>
        <dbReference type="ARBA" id="ARBA00022475"/>
    </source>
</evidence>
<feature type="transmembrane region" description="Helical" evidence="7">
    <location>
        <begin position="95"/>
        <end position="116"/>
    </location>
</feature>
<keyword evidence="2 7" id="KW-0813">Transport</keyword>
<keyword evidence="4 7" id="KW-0812">Transmembrane</keyword>
<evidence type="ECO:0000256" key="4">
    <source>
        <dbReference type="ARBA" id="ARBA00022692"/>
    </source>
</evidence>
<dbReference type="SUPFAM" id="SSF161098">
    <property type="entry name" value="MetI-like"/>
    <property type="match status" value="1"/>
</dbReference>
<keyword evidence="5 7" id="KW-1133">Transmembrane helix</keyword>
<evidence type="ECO:0000256" key="5">
    <source>
        <dbReference type="ARBA" id="ARBA00022989"/>
    </source>
</evidence>
<evidence type="ECO:0000313" key="10">
    <source>
        <dbReference type="Proteomes" id="UP001652445"/>
    </source>
</evidence>
<dbReference type="EMBL" id="JAOQIO010000077">
    <property type="protein sequence ID" value="MCU6794190.1"/>
    <property type="molecule type" value="Genomic_DNA"/>
</dbReference>
<feature type="transmembrane region" description="Helical" evidence="7">
    <location>
        <begin position="30"/>
        <end position="53"/>
    </location>
</feature>
<sequence>MQEIQSNAVLPAGSARLEKRNLSYKRKQQLFIYGSLFIPLLFFAAVRIIPIFYSFNVSFREWNILSDGVRPFVGLDNYIELFQDEVFHKALKNTLIYVGVGVPGQLIAGLAVALLLQQITVLRGWFRTIYFIPYMTSIIAVSWVFRWVLIPNGAANGLLTQLGFAKQLFLNSPDQAIYLITGVMIWQILGFQMLIFVTGLQGIPQLYYEAADIDGAGRWQKFWRITLPLLNPTIVFSLVIATITYLQTFTQVKNMSSAGAGGPLNSTKSLVLYIYDLGFKHHKMGLAAAATVILFIVIMGLSLLQLKFVSKKVEY</sequence>
<organism evidence="9 10">
    <name type="scientific">Paenibacillus baimaensis</name>
    <dbReference type="NCBI Taxonomy" id="2982185"/>
    <lineage>
        <taxon>Bacteria</taxon>
        <taxon>Bacillati</taxon>
        <taxon>Bacillota</taxon>
        <taxon>Bacilli</taxon>
        <taxon>Bacillales</taxon>
        <taxon>Paenibacillaceae</taxon>
        <taxon>Paenibacillus</taxon>
    </lineage>
</organism>
<evidence type="ECO:0000256" key="2">
    <source>
        <dbReference type="ARBA" id="ARBA00022448"/>
    </source>
</evidence>
<comment type="caution">
    <text evidence="9">The sequence shown here is derived from an EMBL/GenBank/DDBJ whole genome shotgun (WGS) entry which is preliminary data.</text>
</comment>
<feature type="transmembrane region" description="Helical" evidence="7">
    <location>
        <begin position="284"/>
        <end position="304"/>
    </location>
</feature>
<dbReference type="CDD" id="cd06261">
    <property type="entry name" value="TM_PBP2"/>
    <property type="match status" value="1"/>
</dbReference>
<dbReference type="InterPro" id="IPR051393">
    <property type="entry name" value="ABC_transporter_permease"/>
</dbReference>
<name>A0ABT2UHS3_9BACL</name>
<comment type="similarity">
    <text evidence="7">Belongs to the binding-protein-dependent transport system permease family.</text>
</comment>
<dbReference type="InterPro" id="IPR035906">
    <property type="entry name" value="MetI-like_sf"/>
</dbReference>
<keyword evidence="10" id="KW-1185">Reference proteome</keyword>
<dbReference type="Proteomes" id="UP001652445">
    <property type="component" value="Unassembled WGS sequence"/>
</dbReference>
<accession>A0ABT2UHS3</accession>
<evidence type="ECO:0000256" key="7">
    <source>
        <dbReference type="RuleBase" id="RU363032"/>
    </source>
</evidence>
<evidence type="ECO:0000259" key="8">
    <source>
        <dbReference type="PROSITE" id="PS50928"/>
    </source>
</evidence>
<dbReference type="PANTHER" id="PTHR30193">
    <property type="entry name" value="ABC TRANSPORTER PERMEASE PROTEIN"/>
    <property type="match status" value="1"/>
</dbReference>
<feature type="transmembrane region" description="Helical" evidence="7">
    <location>
        <begin position="227"/>
        <end position="246"/>
    </location>
</feature>
<feature type="domain" description="ABC transmembrane type-1" evidence="8">
    <location>
        <begin position="91"/>
        <end position="305"/>
    </location>
</feature>
<dbReference type="PANTHER" id="PTHR30193:SF37">
    <property type="entry name" value="INNER MEMBRANE ABC TRANSPORTER PERMEASE PROTEIN YCJO"/>
    <property type="match status" value="1"/>
</dbReference>
<dbReference type="Pfam" id="PF00528">
    <property type="entry name" value="BPD_transp_1"/>
    <property type="match status" value="1"/>
</dbReference>
<dbReference type="Gene3D" id="1.10.3720.10">
    <property type="entry name" value="MetI-like"/>
    <property type="match status" value="1"/>
</dbReference>
<keyword evidence="6 7" id="KW-0472">Membrane</keyword>
<proteinExistence type="inferred from homology"/>
<feature type="transmembrane region" description="Helical" evidence="7">
    <location>
        <begin position="128"/>
        <end position="149"/>
    </location>
</feature>
<evidence type="ECO:0000256" key="6">
    <source>
        <dbReference type="ARBA" id="ARBA00023136"/>
    </source>
</evidence>
<reference evidence="9 10" key="1">
    <citation type="submission" date="2022-09" db="EMBL/GenBank/DDBJ databases">
        <authorList>
            <person name="Han X.L."/>
            <person name="Wang Q."/>
            <person name="Lu T."/>
        </authorList>
    </citation>
    <scope>NUCLEOTIDE SEQUENCE [LARGE SCALE GENOMIC DNA]</scope>
    <source>
        <strain evidence="9 10">WQ 127069</strain>
    </source>
</reference>
<comment type="subcellular location">
    <subcellularLocation>
        <location evidence="1 7">Cell membrane</location>
        <topology evidence="1 7">Multi-pass membrane protein</topology>
    </subcellularLocation>
</comment>
<evidence type="ECO:0000256" key="1">
    <source>
        <dbReference type="ARBA" id="ARBA00004651"/>
    </source>
</evidence>
<evidence type="ECO:0000313" key="9">
    <source>
        <dbReference type="EMBL" id="MCU6794190.1"/>
    </source>
</evidence>